<dbReference type="InterPro" id="IPR036236">
    <property type="entry name" value="Znf_C2H2_sf"/>
</dbReference>
<dbReference type="PANTHER" id="PTHR24394">
    <property type="entry name" value="ZINC FINGER PROTEIN"/>
    <property type="match status" value="1"/>
</dbReference>
<evidence type="ECO:0000256" key="4">
    <source>
        <dbReference type="ARBA" id="ARBA00022771"/>
    </source>
</evidence>
<dbReference type="GO" id="GO:0000981">
    <property type="term" value="F:DNA-binding transcription factor activity, RNA polymerase II-specific"/>
    <property type="evidence" value="ECO:0007669"/>
    <property type="project" value="TreeGrafter"/>
</dbReference>
<evidence type="ECO:0000256" key="7">
    <source>
        <dbReference type="PROSITE-ProRule" id="PRU00042"/>
    </source>
</evidence>
<dbReference type="FunFam" id="3.30.160.60:FF:000072">
    <property type="entry name" value="zinc finger protein 143 isoform X1"/>
    <property type="match status" value="1"/>
</dbReference>
<organism evidence="9 10">
    <name type="scientific">Mytilus coruscus</name>
    <name type="common">Sea mussel</name>
    <dbReference type="NCBI Taxonomy" id="42192"/>
    <lineage>
        <taxon>Eukaryota</taxon>
        <taxon>Metazoa</taxon>
        <taxon>Spiralia</taxon>
        <taxon>Lophotrochozoa</taxon>
        <taxon>Mollusca</taxon>
        <taxon>Bivalvia</taxon>
        <taxon>Autobranchia</taxon>
        <taxon>Pteriomorphia</taxon>
        <taxon>Mytilida</taxon>
        <taxon>Mytiloidea</taxon>
        <taxon>Mytilidae</taxon>
        <taxon>Mytilinae</taxon>
        <taxon>Mytilus</taxon>
    </lineage>
</organism>
<gene>
    <name evidence="9" type="ORF">MCOR_1818</name>
</gene>
<dbReference type="PROSITE" id="PS00028">
    <property type="entry name" value="ZINC_FINGER_C2H2_1"/>
    <property type="match status" value="3"/>
</dbReference>
<evidence type="ECO:0000259" key="8">
    <source>
        <dbReference type="PROSITE" id="PS50157"/>
    </source>
</evidence>
<evidence type="ECO:0000313" key="9">
    <source>
        <dbReference type="EMBL" id="CAC5358661.1"/>
    </source>
</evidence>
<dbReference type="SUPFAM" id="SSF57667">
    <property type="entry name" value="beta-beta-alpha zinc fingers"/>
    <property type="match status" value="2"/>
</dbReference>
<name>A0A6J7ZZV7_MYTCO</name>
<dbReference type="Gene3D" id="3.30.160.60">
    <property type="entry name" value="Classic Zinc Finger"/>
    <property type="match status" value="3"/>
</dbReference>
<comment type="subcellular location">
    <subcellularLocation>
        <location evidence="1">Nucleus</location>
    </subcellularLocation>
</comment>
<dbReference type="SMART" id="SM00355">
    <property type="entry name" value="ZnF_C2H2"/>
    <property type="match status" value="3"/>
</dbReference>
<dbReference type="AlphaFoldDB" id="A0A6J7ZZV7"/>
<dbReference type="OrthoDB" id="3437960at2759"/>
<feature type="domain" description="C2H2-type" evidence="8">
    <location>
        <begin position="107"/>
        <end position="129"/>
    </location>
</feature>
<dbReference type="Pfam" id="PF00096">
    <property type="entry name" value="zf-C2H2"/>
    <property type="match status" value="3"/>
</dbReference>
<feature type="domain" description="C2H2-type" evidence="8">
    <location>
        <begin position="79"/>
        <end position="106"/>
    </location>
</feature>
<feature type="domain" description="C2H2-type" evidence="8">
    <location>
        <begin position="51"/>
        <end position="78"/>
    </location>
</feature>
<evidence type="ECO:0000256" key="6">
    <source>
        <dbReference type="ARBA" id="ARBA00023242"/>
    </source>
</evidence>
<keyword evidence="4 7" id="KW-0863">Zinc-finger</keyword>
<keyword evidence="3" id="KW-0677">Repeat</keyword>
<keyword evidence="10" id="KW-1185">Reference proteome</keyword>
<dbReference type="InterPro" id="IPR013087">
    <property type="entry name" value="Znf_C2H2_type"/>
</dbReference>
<dbReference type="PROSITE" id="PS50157">
    <property type="entry name" value="ZINC_FINGER_C2H2_2"/>
    <property type="match status" value="3"/>
</dbReference>
<dbReference type="FunFam" id="3.30.160.60:FF:000145">
    <property type="entry name" value="Zinc finger protein 574"/>
    <property type="match status" value="1"/>
</dbReference>
<evidence type="ECO:0000256" key="5">
    <source>
        <dbReference type="ARBA" id="ARBA00022833"/>
    </source>
</evidence>
<keyword evidence="2" id="KW-0479">Metal-binding</keyword>
<keyword evidence="5" id="KW-0862">Zinc</keyword>
<reference evidence="9 10" key="1">
    <citation type="submission" date="2020-06" db="EMBL/GenBank/DDBJ databases">
        <authorList>
            <person name="Li R."/>
            <person name="Bekaert M."/>
        </authorList>
    </citation>
    <scope>NUCLEOTIDE SEQUENCE [LARGE SCALE GENOMIC DNA]</scope>
    <source>
        <strain evidence="10">wild</strain>
    </source>
</reference>
<dbReference type="GO" id="GO:0005634">
    <property type="term" value="C:nucleus"/>
    <property type="evidence" value="ECO:0007669"/>
    <property type="project" value="UniProtKB-SubCell"/>
</dbReference>
<accession>A0A6J7ZZV7</accession>
<keyword evidence="6" id="KW-0539">Nucleus</keyword>
<evidence type="ECO:0000256" key="1">
    <source>
        <dbReference type="ARBA" id="ARBA00004123"/>
    </source>
</evidence>
<sequence length="205" mass="24333">MDSVSLEDISQSEIKENTDDALRKDIEICISQFTQTLEENLASFIDKKPIFKCGECGKIFQMKHHLQTHMKVHIPEKSFSCDKCHKKFTLSHHLQQHIRVHTGERPYKCEVCEKAFISSSNLKRHLDTHVQKVVKMDDDNMYITEKERDYKCQKHMETHEEDEDSEYETPDEDFDLLEEEVDIKEEDIDIRDENIDIKEEDIDIK</sequence>
<dbReference type="FunFam" id="3.30.160.60:FF:002664">
    <property type="entry name" value="Si:ch73-138e16.6"/>
    <property type="match status" value="1"/>
</dbReference>
<evidence type="ECO:0000256" key="2">
    <source>
        <dbReference type="ARBA" id="ARBA00022723"/>
    </source>
</evidence>
<dbReference type="Proteomes" id="UP000507470">
    <property type="component" value="Unassembled WGS sequence"/>
</dbReference>
<dbReference type="EMBL" id="CACVKT020000384">
    <property type="protein sequence ID" value="CAC5358661.1"/>
    <property type="molecule type" value="Genomic_DNA"/>
</dbReference>
<dbReference type="GO" id="GO:0008270">
    <property type="term" value="F:zinc ion binding"/>
    <property type="evidence" value="ECO:0007669"/>
    <property type="project" value="UniProtKB-KW"/>
</dbReference>
<dbReference type="PANTHER" id="PTHR24394:SF29">
    <property type="entry name" value="MYONEURIN"/>
    <property type="match status" value="1"/>
</dbReference>
<evidence type="ECO:0000256" key="3">
    <source>
        <dbReference type="ARBA" id="ARBA00022737"/>
    </source>
</evidence>
<protein>
    <submittedName>
        <fullName evidence="9">KRAB</fullName>
    </submittedName>
</protein>
<proteinExistence type="predicted"/>
<evidence type="ECO:0000313" key="10">
    <source>
        <dbReference type="Proteomes" id="UP000507470"/>
    </source>
</evidence>